<comment type="caution">
    <text evidence="13">The sequence shown here is derived from an EMBL/GenBank/DDBJ whole genome shotgun (WGS) entry which is preliminary data.</text>
</comment>
<feature type="transmembrane region" description="Helical" evidence="11">
    <location>
        <begin position="384"/>
        <end position="403"/>
    </location>
</feature>
<dbReference type="InterPro" id="IPR003663">
    <property type="entry name" value="Sugar/inositol_transpt"/>
</dbReference>
<dbReference type="PANTHER" id="PTHR48022">
    <property type="entry name" value="PLASTIDIC GLUCOSE TRANSPORTER 4"/>
    <property type="match status" value="1"/>
</dbReference>
<feature type="domain" description="Major facilitator superfamily (MFS) profile" evidence="12">
    <location>
        <begin position="24"/>
        <end position="480"/>
    </location>
</feature>
<accession>A0AAN7C743</accession>
<feature type="transmembrane region" description="Helical" evidence="11">
    <location>
        <begin position="100"/>
        <end position="119"/>
    </location>
</feature>
<reference evidence="13" key="1">
    <citation type="journal article" date="2023" name="Mol. Phylogenet. Evol.">
        <title>Genome-scale phylogeny and comparative genomics of the fungal order Sordariales.</title>
        <authorList>
            <person name="Hensen N."/>
            <person name="Bonometti L."/>
            <person name="Westerberg I."/>
            <person name="Brannstrom I.O."/>
            <person name="Guillou S."/>
            <person name="Cros-Aarteil S."/>
            <person name="Calhoun S."/>
            <person name="Haridas S."/>
            <person name="Kuo A."/>
            <person name="Mondo S."/>
            <person name="Pangilinan J."/>
            <person name="Riley R."/>
            <person name="LaButti K."/>
            <person name="Andreopoulos B."/>
            <person name="Lipzen A."/>
            <person name="Chen C."/>
            <person name="Yan M."/>
            <person name="Daum C."/>
            <person name="Ng V."/>
            <person name="Clum A."/>
            <person name="Steindorff A."/>
            <person name="Ohm R.A."/>
            <person name="Martin F."/>
            <person name="Silar P."/>
            <person name="Natvig D.O."/>
            <person name="Lalanne C."/>
            <person name="Gautier V."/>
            <person name="Ament-Velasquez S.L."/>
            <person name="Kruys A."/>
            <person name="Hutchinson M.I."/>
            <person name="Powell A.J."/>
            <person name="Barry K."/>
            <person name="Miller A.N."/>
            <person name="Grigoriev I.V."/>
            <person name="Debuchy R."/>
            <person name="Gladieux P."/>
            <person name="Hiltunen Thoren M."/>
            <person name="Johannesson H."/>
        </authorList>
    </citation>
    <scope>NUCLEOTIDE SEQUENCE</scope>
    <source>
        <strain evidence="13">CBS 532.94</strain>
    </source>
</reference>
<dbReference type="GO" id="GO:0005351">
    <property type="term" value="F:carbohydrate:proton symporter activity"/>
    <property type="evidence" value="ECO:0007669"/>
    <property type="project" value="TreeGrafter"/>
</dbReference>
<dbReference type="NCBIfam" id="TIGR00879">
    <property type="entry name" value="SP"/>
    <property type="match status" value="1"/>
</dbReference>
<gene>
    <name evidence="13" type="ORF">C8A03DRAFT_35630</name>
</gene>
<sequence length="538" mass="59673">MTLLALKEDRPTPKAVYNWRVYTCAAIASFASCMIGYDSAFIGTTLALPSFTKEFKFASYNPSDLALLQANIVSVYQAGAFFGSLFAYATSHFLGRRKSLFIFASVFTLGAGIMLAASAERGMGPILAGRVLAGIGVGGASSMVPIYISELSPPAIRGRLVGIYELGWQIGGLVGFWINYGVNTTLASTRPQWLIPFAVQLIPGGLLFLGVFWIKESPRWLFANGRGEEAMKVLCWIRNLEPTDRYIIEEVQYIDRDIETFEREVGKGFWKPFLALKQPKVQWRFILGGLLFAFQNGSGINAVNYFSPTVFRSLGITGTNTGFLTTGLFGVVKTVLTVVWLLWLVDHVGRRRMLFIGAAGGSLCMWFIGAYIKVASPSSSQSGNMSGAGVAAVFFFYLWTAFYTPSWNGTPWVINSEMFDQNTRSLGQASASANNWFWNFIISRFTPQMFLKMEYGVYFFFASLMILSIVFVFFLVPETKSIPLEHMDRLFEIKPVRKANKVVMEELGFQCADVSVEDGSLSADEKAKESNLEKTSSV</sequence>
<dbReference type="AlphaFoldDB" id="A0AAN7C743"/>
<keyword evidence="6 11" id="KW-1133">Transmembrane helix</keyword>
<keyword evidence="4 11" id="KW-0812">Transmembrane</keyword>
<dbReference type="SUPFAM" id="SSF103473">
    <property type="entry name" value="MFS general substrate transporter"/>
    <property type="match status" value="1"/>
</dbReference>
<evidence type="ECO:0000256" key="6">
    <source>
        <dbReference type="ARBA" id="ARBA00022989"/>
    </source>
</evidence>
<evidence type="ECO:0000313" key="13">
    <source>
        <dbReference type="EMBL" id="KAK4236455.1"/>
    </source>
</evidence>
<keyword evidence="5" id="KW-0672">Quinate metabolism</keyword>
<dbReference type="GO" id="GO:0016020">
    <property type="term" value="C:membrane"/>
    <property type="evidence" value="ECO:0007669"/>
    <property type="project" value="UniProtKB-SubCell"/>
</dbReference>
<dbReference type="Pfam" id="PF00083">
    <property type="entry name" value="Sugar_tr"/>
    <property type="match status" value="1"/>
</dbReference>
<dbReference type="PROSITE" id="PS00217">
    <property type="entry name" value="SUGAR_TRANSPORT_2"/>
    <property type="match status" value="1"/>
</dbReference>
<feature type="transmembrane region" description="Helical" evidence="11">
    <location>
        <begin position="131"/>
        <end position="148"/>
    </location>
</feature>
<dbReference type="InterPro" id="IPR036259">
    <property type="entry name" value="MFS_trans_sf"/>
</dbReference>
<evidence type="ECO:0000256" key="5">
    <source>
        <dbReference type="ARBA" id="ARBA00022911"/>
    </source>
</evidence>
<evidence type="ECO:0000256" key="2">
    <source>
        <dbReference type="ARBA" id="ARBA00010992"/>
    </source>
</evidence>
<feature type="transmembrane region" description="Helical" evidence="11">
    <location>
        <begin position="323"/>
        <end position="345"/>
    </location>
</feature>
<feature type="transmembrane region" description="Helical" evidence="11">
    <location>
        <begin position="193"/>
        <end position="214"/>
    </location>
</feature>
<dbReference type="EMBL" id="MU860191">
    <property type="protein sequence ID" value="KAK4236455.1"/>
    <property type="molecule type" value="Genomic_DNA"/>
</dbReference>
<dbReference type="InterPro" id="IPR005829">
    <property type="entry name" value="Sugar_transporter_CS"/>
</dbReference>
<proteinExistence type="inferred from homology"/>
<evidence type="ECO:0000256" key="10">
    <source>
        <dbReference type="RuleBase" id="RU003346"/>
    </source>
</evidence>
<protein>
    <recommendedName>
        <fullName evidence="9">Quinate transporter</fullName>
    </recommendedName>
</protein>
<dbReference type="Proteomes" id="UP001303760">
    <property type="component" value="Unassembled WGS sequence"/>
</dbReference>
<evidence type="ECO:0000259" key="12">
    <source>
        <dbReference type="PROSITE" id="PS50850"/>
    </source>
</evidence>
<dbReference type="PROSITE" id="PS51257">
    <property type="entry name" value="PROKAR_LIPOPROTEIN"/>
    <property type="match status" value="1"/>
</dbReference>
<evidence type="ECO:0000256" key="8">
    <source>
        <dbReference type="ARBA" id="ARBA00023180"/>
    </source>
</evidence>
<evidence type="ECO:0000313" key="14">
    <source>
        <dbReference type="Proteomes" id="UP001303760"/>
    </source>
</evidence>
<keyword evidence="7 11" id="KW-0472">Membrane</keyword>
<name>A0AAN7C743_9PEZI</name>
<dbReference type="PRINTS" id="PR00171">
    <property type="entry name" value="SUGRTRNSPORT"/>
</dbReference>
<dbReference type="CDD" id="cd17356">
    <property type="entry name" value="MFS_HXT"/>
    <property type="match status" value="1"/>
</dbReference>
<dbReference type="InterPro" id="IPR020846">
    <property type="entry name" value="MFS_dom"/>
</dbReference>
<feature type="transmembrane region" description="Helical" evidence="11">
    <location>
        <begin position="285"/>
        <end position="303"/>
    </location>
</feature>
<dbReference type="PROSITE" id="PS50850">
    <property type="entry name" value="MFS"/>
    <property type="match status" value="1"/>
</dbReference>
<evidence type="ECO:0000256" key="3">
    <source>
        <dbReference type="ARBA" id="ARBA00022448"/>
    </source>
</evidence>
<comment type="subcellular location">
    <subcellularLocation>
        <location evidence="1">Membrane</location>
        <topology evidence="1">Multi-pass membrane protein</topology>
    </subcellularLocation>
</comment>
<keyword evidence="3 10" id="KW-0813">Transport</keyword>
<dbReference type="InterPro" id="IPR050360">
    <property type="entry name" value="MFS_Sugar_Transporters"/>
</dbReference>
<evidence type="ECO:0000256" key="1">
    <source>
        <dbReference type="ARBA" id="ARBA00004141"/>
    </source>
</evidence>
<dbReference type="FunFam" id="1.20.1250.20:FF:000026">
    <property type="entry name" value="MFS quinate transporter QutD"/>
    <property type="match status" value="1"/>
</dbReference>
<dbReference type="Gene3D" id="1.20.1250.20">
    <property type="entry name" value="MFS general substrate transporter like domains"/>
    <property type="match status" value="1"/>
</dbReference>
<dbReference type="InterPro" id="IPR005828">
    <property type="entry name" value="MFS_sugar_transport-like"/>
</dbReference>
<reference evidence="13" key="2">
    <citation type="submission" date="2023-05" db="EMBL/GenBank/DDBJ databases">
        <authorList>
            <consortium name="Lawrence Berkeley National Laboratory"/>
            <person name="Steindorff A."/>
            <person name="Hensen N."/>
            <person name="Bonometti L."/>
            <person name="Westerberg I."/>
            <person name="Brannstrom I.O."/>
            <person name="Guillou S."/>
            <person name="Cros-Aarteil S."/>
            <person name="Calhoun S."/>
            <person name="Haridas S."/>
            <person name="Kuo A."/>
            <person name="Mondo S."/>
            <person name="Pangilinan J."/>
            <person name="Riley R."/>
            <person name="Labutti K."/>
            <person name="Andreopoulos B."/>
            <person name="Lipzen A."/>
            <person name="Chen C."/>
            <person name="Yanf M."/>
            <person name="Daum C."/>
            <person name="Ng V."/>
            <person name="Clum A."/>
            <person name="Ohm R."/>
            <person name="Martin F."/>
            <person name="Silar P."/>
            <person name="Natvig D."/>
            <person name="Lalanne C."/>
            <person name="Gautier V."/>
            <person name="Ament-Velasquez S.L."/>
            <person name="Kruys A."/>
            <person name="Hutchinson M.I."/>
            <person name="Powell A.J."/>
            <person name="Barry K."/>
            <person name="Miller A.N."/>
            <person name="Grigoriev I.V."/>
            <person name="Debuchy R."/>
            <person name="Gladieux P."/>
            <person name="Thoren M.H."/>
            <person name="Johannesson H."/>
        </authorList>
    </citation>
    <scope>NUCLEOTIDE SEQUENCE</scope>
    <source>
        <strain evidence="13">CBS 532.94</strain>
    </source>
</reference>
<feature type="transmembrane region" description="Helical" evidence="11">
    <location>
        <begin position="68"/>
        <end position="88"/>
    </location>
</feature>
<feature type="transmembrane region" description="Helical" evidence="11">
    <location>
        <begin position="352"/>
        <end position="372"/>
    </location>
</feature>
<feature type="transmembrane region" description="Helical" evidence="11">
    <location>
        <begin position="160"/>
        <end position="181"/>
    </location>
</feature>
<comment type="similarity">
    <text evidence="2 10">Belongs to the major facilitator superfamily. Sugar transporter (TC 2.A.1.1) family.</text>
</comment>
<evidence type="ECO:0000256" key="9">
    <source>
        <dbReference type="ARBA" id="ARBA00043213"/>
    </source>
</evidence>
<evidence type="ECO:0000256" key="4">
    <source>
        <dbReference type="ARBA" id="ARBA00022692"/>
    </source>
</evidence>
<feature type="transmembrane region" description="Helical" evidence="11">
    <location>
        <begin position="455"/>
        <end position="476"/>
    </location>
</feature>
<feature type="transmembrane region" description="Helical" evidence="11">
    <location>
        <begin position="21"/>
        <end position="48"/>
    </location>
</feature>
<dbReference type="PANTHER" id="PTHR48022:SF34">
    <property type="entry name" value="MAJOR FACILITATOR SUPERFAMILY (MFS) PROFILE DOMAIN-CONTAINING PROTEIN-RELATED"/>
    <property type="match status" value="1"/>
</dbReference>
<evidence type="ECO:0000256" key="7">
    <source>
        <dbReference type="ARBA" id="ARBA00023136"/>
    </source>
</evidence>
<organism evidence="13 14">
    <name type="scientific">Achaetomium macrosporum</name>
    <dbReference type="NCBI Taxonomy" id="79813"/>
    <lineage>
        <taxon>Eukaryota</taxon>
        <taxon>Fungi</taxon>
        <taxon>Dikarya</taxon>
        <taxon>Ascomycota</taxon>
        <taxon>Pezizomycotina</taxon>
        <taxon>Sordariomycetes</taxon>
        <taxon>Sordariomycetidae</taxon>
        <taxon>Sordariales</taxon>
        <taxon>Chaetomiaceae</taxon>
        <taxon>Achaetomium</taxon>
    </lineage>
</organism>
<dbReference type="PROSITE" id="PS00216">
    <property type="entry name" value="SUGAR_TRANSPORT_1"/>
    <property type="match status" value="1"/>
</dbReference>
<evidence type="ECO:0000256" key="11">
    <source>
        <dbReference type="SAM" id="Phobius"/>
    </source>
</evidence>
<keyword evidence="14" id="KW-1185">Reference proteome</keyword>
<keyword evidence="8" id="KW-0325">Glycoprotein</keyword>